<dbReference type="InterPro" id="IPR053934">
    <property type="entry name" value="HTTM_dom"/>
</dbReference>
<dbReference type="InterPro" id="IPR052964">
    <property type="entry name" value="Sporulation_signal_mat"/>
</dbReference>
<evidence type="ECO:0000256" key="3">
    <source>
        <dbReference type="ARBA" id="ARBA00022989"/>
    </source>
</evidence>
<feature type="transmembrane region" description="Helical" evidence="6">
    <location>
        <begin position="31"/>
        <end position="50"/>
    </location>
</feature>
<evidence type="ECO:0000256" key="6">
    <source>
        <dbReference type="SAM" id="Phobius"/>
    </source>
</evidence>
<evidence type="ECO:0000259" key="7">
    <source>
        <dbReference type="SMART" id="SM00752"/>
    </source>
</evidence>
<dbReference type="Pfam" id="PF05090">
    <property type="entry name" value="HTTM"/>
    <property type="match status" value="1"/>
</dbReference>
<dbReference type="OrthoDB" id="327281at2157"/>
<comment type="subcellular location">
    <subcellularLocation>
        <location evidence="1">Endomembrane system</location>
        <topology evidence="1">Multi-pass membrane protein</topology>
    </subcellularLocation>
</comment>
<evidence type="ECO:0000256" key="1">
    <source>
        <dbReference type="ARBA" id="ARBA00004127"/>
    </source>
</evidence>
<evidence type="ECO:0000256" key="5">
    <source>
        <dbReference type="SAM" id="MobiDB-lite"/>
    </source>
</evidence>
<evidence type="ECO:0000313" key="8">
    <source>
        <dbReference type="EMBL" id="ELY38336.1"/>
    </source>
</evidence>
<feature type="transmembrane region" description="Helical" evidence="6">
    <location>
        <begin position="138"/>
        <end position="157"/>
    </location>
</feature>
<keyword evidence="9" id="KW-1185">Reference proteome</keyword>
<reference evidence="8 9" key="1">
    <citation type="journal article" date="2014" name="PLoS Genet.">
        <title>Phylogenetically driven sequencing of extremely halophilic archaea reveals strategies for static and dynamic osmo-response.</title>
        <authorList>
            <person name="Becker E.A."/>
            <person name="Seitzer P.M."/>
            <person name="Tritt A."/>
            <person name="Larsen D."/>
            <person name="Krusor M."/>
            <person name="Yao A.I."/>
            <person name="Wu D."/>
            <person name="Madern D."/>
            <person name="Eisen J.A."/>
            <person name="Darling A.E."/>
            <person name="Facciotti M.T."/>
        </authorList>
    </citation>
    <scope>NUCLEOTIDE SEQUENCE [LARGE SCALE GENOMIC DNA]</scope>
    <source>
        <strain evidence="8 9">GA33</strain>
    </source>
</reference>
<feature type="domain" description="HTTM-like" evidence="7">
    <location>
        <begin position="22"/>
        <end position="292"/>
    </location>
</feature>
<sequence>MSAVAKHCTSVLEPLRTALGPRLGIDPRALGAFRIVLGVLLLVDLIAYRLPALVTFYTDEGVFPRSALAEVYPTFAAASLHAISGSAWVQGILFAIAGCFAIFLLVGYRTRLATGVSLLLLASLYARNPHVINGGNTILLTFLFFGLFLPLDARWSLDGGRRHQNNRRVYSVGTAVILLHFVIIYATNAVRKYQSEPWMSGTAVPRIFHVEEYFVVLGPHLTEYTTVLTAANWFWVGLLSMSPFLILSVGRFRIALVLAFGFVHLGMAATMRLGVFPFVMIAGLLLFLPPRVWDRIDGVRRVGGSSAFEPITRWIESIRGGEPEPEATTLPVIGARIRRGLRGCCSLVLACVLLSLLVWQLAGIGVVDSPVSDGELADASWAFFAPNPPDTSSWYVLEAELESGETVDAADGGEVAFDRPPDAAETYESALWLEYGLEMRNLGETHYEPAAAYFCQSAEFDVESVTIHHVKQPVDSDGAVGDPTSNERISYPC</sequence>
<evidence type="ECO:0000256" key="2">
    <source>
        <dbReference type="ARBA" id="ARBA00022692"/>
    </source>
</evidence>
<feature type="transmembrane region" description="Helical" evidence="6">
    <location>
        <begin position="224"/>
        <end position="245"/>
    </location>
</feature>
<feature type="transmembrane region" description="Helical" evidence="6">
    <location>
        <begin position="87"/>
        <end position="105"/>
    </location>
</feature>
<dbReference type="Proteomes" id="UP000011599">
    <property type="component" value="Unassembled WGS sequence"/>
</dbReference>
<protein>
    <submittedName>
        <fullName evidence="8">HTTM domain-containing protein</fullName>
    </submittedName>
</protein>
<gene>
    <name evidence="8" type="ORF">C496_16977</name>
</gene>
<dbReference type="eggNOG" id="arCOG06405">
    <property type="taxonomic scope" value="Archaea"/>
</dbReference>
<dbReference type="GO" id="GO:0012505">
    <property type="term" value="C:endomembrane system"/>
    <property type="evidence" value="ECO:0007669"/>
    <property type="project" value="UniProtKB-SubCell"/>
</dbReference>
<keyword evidence="2 6" id="KW-0812">Transmembrane</keyword>
<dbReference type="PANTHER" id="PTHR39535:SF2">
    <property type="entry name" value="HTTM DOMAIN-CONTAINING PROTEIN"/>
    <property type="match status" value="1"/>
</dbReference>
<dbReference type="STRING" id="1114856.GCA_000383975_00071"/>
<proteinExistence type="predicted"/>
<feature type="transmembrane region" description="Helical" evidence="6">
    <location>
        <begin position="169"/>
        <end position="190"/>
    </location>
</feature>
<feature type="region of interest" description="Disordered" evidence="5">
    <location>
        <begin position="473"/>
        <end position="493"/>
    </location>
</feature>
<evidence type="ECO:0000256" key="4">
    <source>
        <dbReference type="ARBA" id="ARBA00023136"/>
    </source>
</evidence>
<comment type="caution">
    <text evidence="8">The sequence shown here is derived from an EMBL/GenBank/DDBJ whole genome shotgun (WGS) entry which is preliminary data.</text>
</comment>
<accession>L9VMP3</accession>
<dbReference type="EMBL" id="AOHW01000042">
    <property type="protein sequence ID" value="ELY38336.1"/>
    <property type="molecule type" value="Genomic_DNA"/>
</dbReference>
<dbReference type="AlphaFoldDB" id="L9VMP3"/>
<evidence type="ECO:0000313" key="9">
    <source>
        <dbReference type="Proteomes" id="UP000011599"/>
    </source>
</evidence>
<feature type="transmembrane region" description="Helical" evidence="6">
    <location>
        <begin position="344"/>
        <end position="362"/>
    </location>
</feature>
<name>L9VMP3_9EURY</name>
<dbReference type="PATRIC" id="fig|1114856.3.peg.3516"/>
<keyword evidence="3 6" id="KW-1133">Transmembrane helix</keyword>
<keyword evidence="4 6" id="KW-0472">Membrane</keyword>
<feature type="compositionally biased region" description="Polar residues" evidence="5">
    <location>
        <begin position="483"/>
        <end position="493"/>
    </location>
</feature>
<feature type="transmembrane region" description="Helical" evidence="6">
    <location>
        <begin position="275"/>
        <end position="293"/>
    </location>
</feature>
<dbReference type="InterPro" id="IPR011020">
    <property type="entry name" value="HTTM-like"/>
</dbReference>
<organism evidence="8 9">
    <name type="scientific">Natronorubrum tibetense GA33</name>
    <dbReference type="NCBI Taxonomy" id="1114856"/>
    <lineage>
        <taxon>Archaea</taxon>
        <taxon>Methanobacteriati</taxon>
        <taxon>Methanobacteriota</taxon>
        <taxon>Stenosarchaea group</taxon>
        <taxon>Halobacteria</taxon>
        <taxon>Halobacteriales</taxon>
        <taxon>Natrialbaceae</taxon>
        <taxon>Natronorubrum</taxon>
    </lineage>
</organism>
<dbReference type="SMART" id="SM00752">
    <property type="entry name" value="HTTM"/>
    <property type="match status" value="1"/>
</dbReference>
<dbReference type="PANTHER" id="PTHR39535">
    <property type="entry name" value="SPORULATION-DELAYING PROTEIN SDPB"/>
    <property type="match status" value="1"/>
</dbReference>